<dbReference type="GO" id="GO:0008483">
    <property type="term" value="F:transaminase activity"/>
    <property type="evidence" value="ECO:0007669"/>
    <property type="project" value="UniProtKB-KW"/>
</dbReference>
<keyword evidence="2" id="KW-0663">Pyridoxal phosphate</keyword>
<dbReference type="InterPro" id="IPR015422">
    <property type="entry name" value="PyrdxlP-dep_Trfase_small"/>
</dbReference>
<evidence type="ECO:0000256" key="2">
    <source>
        <dbReference type="ARBA" id="ARBA00022898"/>
    </source>
</evidence>
<dbReference type="PANTHER" id="PTHR42885">
    <property type="entry name" value="HISTIDINOL-PHOSPHATE AMINOTRANSFERASE-RELATED"/>
    <property type="match status" value="1"/>
</dbReference>
<evidence type="ECO:0000313" key="5">
    <source>
        <dbReference type="Proteomes" id="UP001299235"/>
    </source>
</evidence>
<reference evidence="4 5" key="1">
    <citation type="submission" date="2021-10" db="EMBL/GenBank/DDBJ databases">
        <title>Anaerobic single-cell dispensing facilitates the cultivation of human gut bacteria.</title>
        <authorList>
            <person name="Afrizal A."/>
        </authorList>
    </citation>
    <scope>NUCLEOTIDE SEQUENCE [LARGE SCALE GENOMIC DNA]</scope>
    <source>
        <strain evidence="4 5">CLA-AA-H246</strain>
    </source>
</reference>
<organism evidence="4 5">
    <name type="scientific">Hominisplanchenecus faecis</name>
    <dbReference type="NCBI Taxonomy" id="2885351"/>
    <lineage>
        <taxon>Bacteria</taxon>
        <taxon>Bacillati</taxon>
        <taxon>Bacillota</taxon>
        <taxon>Clostridia</taxon>
        <taxon>Lachnospirales</taxon>
        <taxon>Lachnospiraceae</taxon>
        <taxon>Hominisplanchenecus</taxon>
    </lineage>
</organism>
<dbReference type="Proteomes" id="UP001299235">
    <property type="component" value="Unassembled WGS sequence"/>
</dbReference>
<dbReference type="PANTHER" id="PTHR42885:SF1">
    <property type="entry name" value="THREONINE-PHOSPHATE DECARBOXYLASE"/>
    <property type="match status" value="1"/>
</dbReference>
<comment type="cofactor">
    <cofactor evidence="1">
        <name>pyridoxal 5'-phosphate</name>
        <dbReference type="ChEBI" id="CHEBI:597326"/>
    </cofactor>
</comment>
<dbReference type="RefSeq" id="WP_147632597.1">
    <property type="nucleotide sequence ID" value="NZ_JAJEQE010000001.1"/>
</dbReference>
<dbReference type="InterPro" id="IPR015424">
    <property type="entry name" value="PyrdxlP-dep_Trfase"/>
</dbReference>
<keyword evidence="4" id="KW-0808">Transferase</keyword>
<protein>
    <submittedName>
        <fullName evidence="4">Aminotransferase class I/II-fold pyridoxal phosphate-dependent enzyme</fullName>
    </submittedName>
</protein>
<dbReference type="Gene3D" id="3.40.640.10">
    <property type="entry name" value="Type I PLP-dependent aspartate aminotransferase-like (Major domain)"/>
    <property type="match status" value="1"/>
</dbReference>
<comment type="caution">
    <text evidence="4">The sequence shown here is derived from an EMBL/GenBank/DDBJ whole genome shotgun (WGS) entry which is preliminary data.</text>
</comment>
<proteinExistence type="predicted"/>
<name>A0ABS8ERR1_9FIRM</name>
<dbReference type="SUPFAM" id="SSF53383">
    <property type="entry name" value="PLP-dependent transferases"/>
    <property type="match status" value="1"/>
</dbReference>
<dbReference type="CDD" id="cd00609">
    <property type="entry name" value="AAT_like"/>
    <property type="match status" value="1"/>
</dbReference>
<dbReference type="Gene3D" id="3.90.1150.10">
    <property type="entry name" value="Aspartate Aminotransferase, domain 1"/>
    <property type="match status" value="1"/>
</dbReference>
<gene>
    <name evidence="4" type="ORF">LKD42_00055</name>
</gene>
<feature type="domain" description="Aminotransferase class I/classII large" evidence="3">
    <location>
        <begin position="22"/>
        <end position="341"/>
    </location>
</feature>
<keyword evidence="4" id="KW-0032">Aminotransferase</keyword>
<evidence type="ECO:0000256" key="1">
    <source>
        <dbReference type="ARBA" id="ARBA00001933"/>
    </source>
</evidence>
<dbReference type="InterPro" id="IPR015421">
    <property type="entry name" value="PyrdxlP-dep_Trfase_major"/>
</dbReference>
<sequence length="362" mass="41408">MNNKRHKHGGDIYSEACTLDYSANINPLGPPSSVIEAVYRSMEQIVNYPDVQCRKLCHAIAEHEYVKEEQVICTNGASELLYAFAAALKPKKALLLEPGFAEYEAALSAVGCEIFYYPLGEEKGYALDLAYLEALSDDLDMIILCNPNNPTGVLIQQPLLVRIAEKCEKYGIHFLLDECFHEFLMAPDSYSMRTFLERFPHLFLVDAFTKIYAIPGLRLGYGLSADADLMEKIRDVIQPWSVSIPAQEAGIAALSEDTYVHNTRWLIREERKYLARALHLLEMETFDSQANYLFFKGPEDLEEQCQKRGLLIRDCSNYRGLSKGYFRIAVRTREENDQLIKIFQDIIREKQKESGAIYGWRK</sequence>
<evidence type="ECO:0000259" key="3">
    <source>
        <dbReference type="Pfam" id="PF00155"/>
    </source>
</evidence>
<keyword evidence="5" id="KW-1185">Reference proteome</keyword>
<dbReference type="InterPro" id="IPR004839">
    <property type="entry name" value="Aminotransferase_I/II_large"/>
</dbReference>
<evidence type="ECO:0000313" key="4">
    <source>
        <dbReference type="EMBL" id="MCC2147654.1"/>
    </source>
</evidence>
<accession>A0ABS8ERR1</accession>
<dbReference type="EMBL" id="JAJEQE010000001">
    <property type="protein sequence ID" value="MCC2147654.1"/>
    <property type="molecule type" value="Genomic_DNA"/>
</dbReference>
<dbReference type="Pfam" id="PF00155">
    <property type="entry name" value="Aminotran_1_2"/>
    <property type="match status" value="1"/>
</dbReference>